<organism evidence="1 2">
    <name type="scientific">Psychrobacillus faecigallinarum</name>
    <dbReference type="NCBI Taxonomy" id="2762235"/>
    <lineage>
        <taxon>Bacteria</taxon>
        <taxon>Bacillati</taxon>
        <taxon>Bacillota</taxon>
        <taxon>Bacilli</taxon>
        <taxon>Bacillales</taxon>
        <taxon>Bacillaceae</taxon>
        <taxon>Psychrobacillus</taxon>
    </lineage>
</organism>
<gene>
    <name evidence="1" type="ORF">H9650_02280</name>
</gene>
<dbReference type="EMBL" id="JACSQO010000001">
    <property type="protein sequence ID" value="MBD7942929.1"/>
    <property type="molecule type" value="Genomic_DNA"/>
</dbReference>
<comment type="caution">
    <text evidence="1">The sequence shown here is derived from an EMBL/GenBank/DDBJ whole genome shotgun (WGS) entry which is preliminary data.</text>
</comment>
<dbReference type="RefSeq" id="WP_191696457.1">
    <property type="nucleotide sequence ID" value="NZ_JACSQO010000001.1"/>
</dbReference>
<reference evidence="1 2" key="1">
    <citation type="submission" date="2020-08" db="EMBL/GenBank/DDBJ databases">
        <title>A Genomic Blueprint of the Chicken Gut Microbiome.</title>
        <authorList>
            <person name="Gilroy R."/>
            <person name="Ravi A."/>
            <person name="Getino M."/>
            <person name="Pursley I."/>
            <person name="Horton D.L."/>
            <person name="Alikhan N.-F."/>
            <person name="Baker D."/>
            <person name="Gharbi K."/>
            <person name="Hall N."/>
            <person name="Watson M."/>
            <person name="Adriaenssens E.M."/>
            <person name="Foster-Nyarko E."/>
            <person name="Jarju S."/>
            <person name="Secka A."/>
            <person name="Antonio M."/>
            <person name="Oren A."/>
            <person name="Chaudhuri R."/>
            <person name="La Ragione R.M."/>
            <person name="Hildebrand F."/>
            <person name="Pallen M.J."/>
        </authorList>
    </citation>
    <scope>NUCLEOTIDE SEQUENCE [LARGE SCALE GENOMIC DNA]</scope>
    <source>
        <strain evidence="1 2">Sa2BUA9</strain>
    </source>
</reference>
<sequence>MTETQTWWEPIFQGPMSIGLNKERLLNELEEETFLYFQQDDSALMETATME</sequence>
<evidence type="ECO:0000313" key="2">
    <source>
        <dbReference type="Proteomes" id="UP000640786"/>
    </source>
</evidence>
<proteinExistence type="predicted"/>
<evidence type="ECO:0000313" key="1">
    <source>
        <dbReference type="EMBL" id="MBD7942929.1"/>
    </source>
</evidence>
<dbReference type="Proteomes" id="UP000640786">
    <property type="component" value="Unassembled WGS sequence"/>
</dbReference>
<keyword evidence="2" id="KW-1185">Reference proteome</keyword>
<accession>A0ABR8R5E6</accession>
<name>A0ABR8R5E6_9BACI</name>
<protein>
    <submittedName>
        <fullName evidence="1">Uncharacterized protein</fullName>
    </submittedName>
</protein>